<evidence type="ECO:0000259" key="6">
    <source>
        <dbReference type="PROSITE" id="PS50262"/>
    </source>
</evidence>
<protein>
    <recommendedName>
        <fullName evidence="6">G-protein coupled receptors family 1 profile domain-containing protein</fullName>
    </recommendedName>
</protein>
<evidence type="ECO:0000256" key="4">
    <source>
        <dbReference type="ARBA" id="ARBA00023136"/>
    </source>
</evidence>
<name>A0AA39I311_9BILA</name>
<evidence type="ECO:0000313" key="8">
    <source>
        <dbReference type="Proteomes" id="UP001175271"/>
    </source>
</evidence>
<accession>A0AA39I311</accession>
<dbReference type="PANTHER" id="PTHR38614:SF1">
    <property type="entry name" value="G_PROTEIN_RECEP_F1_2 DOMAIN-CONTAINING PROTEIN"/>
    <property type="match status" value="1"/>
</dbReference>
<dbReference type="AlphaFoldDB" id="A0AA39I311"/>
<feature type="transmembrane region" description="Helical" evidence="5">
    <location>
        <begin position="287"/>
        <end position="304"/>
    </location>
</feature>
<feature type="transmembrane region" description="Helical" evidence="5">
    <location>
        <begin position="244"/>
        <end position="272"/>
    </location>
</feature>
<dbReference type="Gene3D" id="1.20.1070.10">
    <property type="entry name" value="Rhodopsin 7-helix transmembrane proteins"/>
    <property type="match status" value="1"/>
</dbReference>
<comment type="subcellular location">
    <subcellularLocation>
        <location evidence="1">Membrane</location>
    </subcellularLocation>
</comment>
<feature type="transmembrane region" description="Helical" evidence="5">
    <location>
        <begin position="138"/>
        <end position="157"/>
    </location>
</feature>
<comment type="caution">
    <text evidence="7">The sequence shown here is derived from an EMBL/GenBank/DDBJ whole genome shotgun (WGS) entry which is preliminary data.</text>
</comment>
<evidence type="ECO:0000313" key="7">
    <source>
        <dbReference type="EMBL" id="KAK0415464.1"/>
    </source>
</evidence>
<dbReference type="InterPro" id="IPR019421">
    <property type="entry name" value="7TM_GPCR_serpentine_rcpt_Srd"/>
</dbReference>
<reference evidence="7" key="1">
    <citation type="submission" date="2023-06" db="EMBL/GenBank/DDBJ databases">
        <title>Genomic analysis of the entomopathogenic nematode Steinernema hermaphroditum.</title>
        <authorList>
            <person name="Schwarz E.M."/>
            <person name="Heppert J.K."/>
            <person name="Baniya A."/>
            <person name="Schwartz H.T."/>
            <person name="Tan C.-H."/>
            <person name="Antoshechkin I."/>
            <person name="Sternberg P.W."/>
            <person name="Goodrich-Blair H."/>
            <person name="Dillman A.R."/>
        </authorList>
    </citation>
    <scope>NUCLEOTIDE SEQUENCE</scope>
    <source>
        <strain evidence="7">PS9179</strain>
        <tissue evidence="7">Whole animal</tissue>
    </source>
</reference>
<dbReference type="GO" id="GO:0016020">
    <property type="term" value="C:membrane"/>
    <property type="evidence" value="ECO:0007669"/>
    <property type="project" value="UniProtKB-SubCell"/>
</dbReference>
<dbReference type="InterPro" id="IPR010601">
    <property type="entry name" value="DUF1182"/>
</dbReference>
<dbReference type="PANTHER" id="PTHR38614">
    <property type="entry name" value="PROTEIN CBG09954"/>
    <property type="match status" value="1"/>
</dbReference>
<keyword evidence="8" id="KW-1185">Reference proteome</keyword>
<dbReference type="InterPro" id="IPR017452">
    <property type="entry name" value="GPCR_Rhodpsn_7TM"/>
</dbReference>
<keyword evidence="4 5" id="KW-0472">Membrane</keyword>
<evidence type="ECO:0000256" key="3">
    <source>
        <dbReference type="ARBA" id="ARBA00022989"/>
    </source>
</evidence>
<proteinExistence type="predicted"/>
<evidence type="ECO:0000256" key="5">
    <source>
        <dbReference type="SAM" id="Phobius"/>
    </source>
</evidence>
<evidence type="ECO:0000256" key="1">
    <source>
        <dbReference type="ARBA" id="ARBA00004370"/>
    </source>
</evidence>
<dbReference type="SUPFAM" id="SSF81321">
    <property type="entry name" value="Family A G protein-coupled receptor-like"/>
    <property type="match status" value="1"/>
</dbReference>
<dbReference type="Pfam" id="PF10317">
    <property type="entry name" value="7TM_GPCR_Srd"/>
    <property type="match status" value="1"/>
</dbReference>
<dbReference type="EMBL" id="JAUCMV010000002">
    <property type="protein sequence ID" value="KAK0415464.1"/>
    <property type="molecule type" value="Genomic_DNA"/>
</dbReference>
<feature type="transmembrane region" description="Helical" evidence="5">
    <location>
        <begin position="104"/>
        <end position="126"/>
    </location>
</feature>
<keyword evidence="2 5" id="KW-0812">Transmembrane</keyword>
<feature type="transmembrane region" description="Helical" evidence="5">
    <location>
        <begin position="61"/>
        <end position="84"/>
    </location>
</feature>
<keyword evidence="3 5" id="KW-1133">Transmembrane helix</keyword>
<feature type="domain" description="G-protein coupled receptors family 1 profile" evidence="6">
    <location>
        <begin position="40"/>
        <end position="300"/>
    </location>
</feature>
<evidence type="ECO:0000256" key="2">
    <source>
        <dbReference type="ARBA" id="ARBA00022692"/>
    </source>
</evidence>
<sequence length="349" mass="39040">MSDPMAALSNGTAPAMLLVQPGYMTSAIVIISSILPSIIPNVFILVVCVKSGYIQDKFRDSIVAMTSGNLTSATVALLFHVFYVFVHLTETPIGFFTCSFLRRFTSLCYSPMMYGCVIVAVDRFFAVCRNYHFTRSHIFVLNMLLFFYPVCKVFKAFKNHLLSPQALLFALQITSNRVLDEDICGPTLASRYSWMGEANTWLLLAYPLIALCFNLYILFFVVRKAKKLKSLGARVSSTDTNQELKVVVGMIIQSILPIIAQIPMLASTIFYYKGVAVSRLVWNVNNVVWHVNLTLNPVFTVLFVKQFRVAVIKLFKCSSTVLVSNQQVSSVNHVSSSRTAFMTTRSTSS</sequence>
<feature type="transmembrane region" description="Helical" evidence="5">
    <location>
        <begin position="23"/>
        <end position="49"/>
    </location>
</feature>
<feature type="transmembrane region" description="Helical" evidence="5">
    <location>
        <begin position="201"/>
        <end position="223"/>
    </location>
</feature>
<dbReference type="Proteomes" id="UP001175271">
    <property type="component" value="Unassembled WGS sequence"/>
</dbReference>
<dbReference type="PROSITE" id="PS50262">
    <property type="entry name" value="G_PROTEIN_RECEP_F1_2"/>
    <property type="match status" value="1"/>
</dbReference>
<organism evidence="7 8">
    <name type="scientific">Steinernema hermaphroditum</name>
    <dbReference type="NCBI Taxonomy" id="289476"/>
    <lineage>
        <taxon>Eukaryota</taxon>
        <taxon>Metazoa</taxon>
        <taxon>Ecdysozoa</taxon>
        <taxon>Nematoda</taxon>
        <taxon>Chromadorea</taxon>
        <taxon>Rhabditida</taxon>
        <taxon>Tylenchina</taxon>
        <taxon>Panagrolaimomorpha</taxon>
        <taxon>Strongyloidoidea</taxon>
        <taxon>Steinernematidae</taxon>
        <taxon>Steinernema</taxon>
    </lineage>
</organism>
<gene>
    <name evidence="7" type="ORF">QR680_011954</name>
</gene>